<evidence type="ECO:0000256" key="5">
    <source>
        <dbReference type="ARBA" id="ARBA00023015"/>
    </source>
</evidence>
<dbReference type="GO" id="GO:0005669">
    <property type="term" value="C:transcription factor TFIID complex"/>
    <property type="evidence" value="ECO:0007669"/>
    <property type="project" value="TreeGrafter"/>
</dbReference>
<dbReference type="SUPFAM" id="SSF50978">
    <property type="entry name" value="WD40 repeat-like"/>
    <property type="match status" value="1"/>
</dbReference>
<dbReference type="SUPFAM" id="SSF160897">
    <property type="entry name" value="Taf5 N-terminal domain-like"/>
    <property type="match status" value="1"/>
</dbReference>
<dbReference type="FunFam" id="2.130.10.10:FF:000243">
    <property type="entry name" value="Transcription initiation factor TFIID subunit 5"/>
    <property type="match status" value="1"/>
</dbReference>
<feature type="repeat" description="WD" evidence="9">
    <location>
        <begin position="626"/>
        <end position="668"/>
    </location>
</feature>
<evidence type="ECO:0000256" key="3">
    <source>
        <dbReference type="ARBA" id="ARBA00022574"/>
    </source>
</evidence>
<dbReference type="InterPro" id="IPR001680">
    <property type="entry name" value="WD40_rpt"/>
</dbReference>
<evidence type="ECO:0000256" key="8">
    <source>
        <dbReference type="ARBA" id="ARBA00044130"/>
    </source>
</evidence>
<gene>
    <name evidence="12" type="ORF">Ocin01_05434</name>
</gene>
<keyword evidence="13" id="KW-1185">Reference proteome</keyword>
<feature type="compositionally biased region" description="Low complexity" evidence="10">
    <location>
        <begin position="1"/>
        <end position="13"/>
    </location>
</feature>
<evidence type="ECO:0000256" key="4">
    <source>
        <dbReference type="ARBA" id="ARBA00022737"/>
    </source>
</evidence>
<dbReference type="GO" id="GO:0016251">
    <property type="term" value="F:RNA polymerase II general transcription initiation factor activity"/>
    <property type="evidence" value="ECO:0007669"/>
    <property type="project" value="TreeGrafter"/>
</dbReference>
<reference evidence="12 13" key="1">
    <citation type="journal article" date="2016" name="Genome Biol. Evol.">
        <title>Gene Family Evolution Reflects Adaptation to Soil Environmental Stressors in the Genome of the Collembolan Orchesella cincta.</title>
        <authorList>
            <person name="Faddeeva-Vakhrusheva A."/>
            <person name="Derks M.F."/>
            <person name="Anvar S.Y."/>
            <person name="Agamennone V."/>
            <person name="Suring W."/>
            <person name="Smit S."/>
            <person name="van Straalen N.M."/>
            <person name="Roelofs D."/>
        </authorList>
    </citation>
    <scope>NUCLEOTIDE SEQUENCE [LARGE SCALE GENOMIC DNA]</scope>
    <source>
        <tissue evidence="12">Mixed pool</tissue>
    </source>
</reference>
<comment type="caution">
    <text evidence="12">The sequence shown here is derived from an EMBL/GenBank/DDBJ whole genome shotgun (WGS) entry which is preliminary data.</text>
</comment>
<feature type="compositionally biased region" description="Polar residues" evidence="10">
    <location>
        <begin position="428"/>
        <end position="437"/>
    </location>
</feature>
<proteinExistence type="inferred from homology"/>
<evidence type="ECO:0000313" key="13">
    <source>
        <dbReference type="Proteomes" id="UP000094527"/>
    </source>
</evidence>
<keyword evidence="12" id="KW-0396">Initiation factor</keyword>
<evidence type="ECO:0000259" key="11">
    <source>
        <dbReference type="Pfam" id="PF04494"/>
    </source>
</evidence>
<feature type="domain" description="TFIID subunit TAF5 NTD2" evidence="11">
    <location>
        <begin position="195"/>
        <end position="336"/>
    </location>
</feature>
<dbReference type="InterPro" id="IPR036322">
    <property type="entry name" value="WD40_repeat_dom_sf"/>
</dbReference>
<keyword evidence="6" id="KW-0804">Transcription</keyword>
<feature type="region of interest" description="Disordered" evidence="10">
    <location>
        <begin position="80"/>
        <end position="131"/>
    </location>
</feature>
<dbReference type="EMBL" id="LJIJ01000164">
    <property type="protein sequence ID" value="ODN01254.1"/>
    <property type="molecule type" value="Genomic_DNA"/>
</dbReference>
<dbReference type="InterPro" id="IPR020472">
    <property type="entry name" value="WD40_PAC1"/>
</dbReference>
<keyword evidence="5" id="KW-0805">Transcription regulation</keyword>
<dbReference type="InterPro" id="IPR019775">
    <property type="entry name" value="WD40_repeat_CS"/>
</dbReference>
<feature type="compositionally biased region" description="Low complexity" evidence="10">
    <location>
        <begin position="52"/>
        <end position="61"/>
    </location>
</feature>
<dbReference type="PROSITE" id="PS00678">
    <property type="entry name" value="WD_REPEATS_1"/>
    <property type="match status" value="1"/>
</dbReference>
<feature type="compositionally biased region" description="Low complexity" evidence="10">
    <location>
        <begin position="398"/>
        <end position="424"/>
    </location>
</feature>
<organism evidence="12 13">
    <name type="scientific">Orchesella cincta</name>
    <name type="common">Springtail</name>
    <name type="synonym">Podura cincta</name>
    <dbReference type="NCBI Taxonomy" id="48709"/>
    <lineage>
        <taxon>Eukaryota</taxon>
        <taxon>Metazoa</taxon>
        <taxon>Ecdysozoa</taxon>
        <taxon>Arthropoda</taxon>
        <taxon>Hexapoda</taxon>
        <taxon>Collembola</taxon>
        <taxon>Entomobryomorpha</taxon>
        <taxon>Entomobryoidea</taxon>
        <taxon>Orchesellidae</taxon>
        <taxon>Orchesellinae</taxon>
        <taxon>Orchesella</taxon>
    </lineage>
</organism>
<dbReference type="InterPro" id="IPR006594">
    <property type="entry name" value="LisH"/>
</dbReference>
<dbReference type="Pfam" id="PF04494">
    <property type="entry name" value="TFIID_NTD2"/>
    <property type="match status" value="1"/>
</dbReference>
<feature type="compositionally biased region" description="Low complexity" evidence="10">
    <location>
        <begin position="88"/>
        <end position="104"/>
    </location>
</feature>
<dbReference type="CDD" id="cd08044">
    <property type="entry name" value="TAF5_NTD2"/>
    <property type="match status" value="1"/>
</dbReference>
<dbReference type="GO" id="GO:0006367">
    <property type="term" value="P:transcription initiation at RNA polymerase II promoter"/>
    <property type="evidence" value="ECO:0007669"/>
    <property type="project" value="TreeGrafter"/>
</dbReference>
<evidence type="ECO:0000256" key="9">
    <source>
        <dbReference type="PROSITE-ProRule" id="PRU00221"/>
    </source>
</evidence>
<dbReference type="Pfam" id="PF00400">
    <property type="entry name" value="WD40"/>
    <property type="match status" value="5"/>
</dbReference>
<keyword evidence="4" id="KW-0677">Repeat</keyword>
<dbReference type="PANTHER" id="PTHR19879:SF1">
    <property type="entry name" value="CANNONBALL-RELATED"/>
    <property type="match status" value="1"/>
</dbReference>
<feature type="repeat" description="WD" evidence="9">
    <location>
        <begin position="711"/>
        <end position="752"/>
    </location>
</feature>
<dbReference type="Gene3D" id="1.25.40.500">
    <property type="entry name" value="TFIID subunit TAF5, NTD2 domain"/>
    <property type="match status" value="1"/>
</dbReference>
<sequence>MDSSSGGNNYGGNPTVTVANDSVITSHSIVGSGPLTPSHSQPQQSPVMNSQPNTTSPSSSTIGGGGMMPMEVDQHVNVNHSPQMMGGQHHQFQTSSSQQNMQSSPGANLQNGENSGMSGSSGDLANKMNGTAGTHMTEAEKNALMVVLSFLKKHNLKDTEESLKKEAHIAETDIRGSLPMDSDVHTVLSSYANDENPDEYTDAYNQLKNFIDTSLDSYKYEVGQILWPVFVHMYLELVYNEHESQASSFFLRFSKMQETFHETDLISLGSIMKKEHLVNSENPFRSLAGGLYSSGKPGSSTSGLYVVRMSREAQSLLKRFLQEKRLKLVQNIVQDRIHIEVYDGIPRGKAAIHAVAGHLMGEALKQDNKGKVYYGLLREPDLQNVQMDEDDEEGGAPAGASTSAGGSTSENQSAPTSQPSTSQPGAKTDQQSNAQGTPSGGEKSSKKKKSKKDWLLSKKGKNDPNAPPITRMPLPELRDVDKIEKAKALREAAKRVTLGPDKHPSVCFYTILNGDHQVTFVKWSEDGTLMAIGFASSLIKVWTMTPAKLRRLKPASDLAEIDREADDVLVRMMDDHSAEANRCLRGHSGPVYSLDFAPDKAYLLSSSEDCSIRLWSLLTWTCLVVYKGHLFPVWKAVFSPHGGYYFASAGYDCTARLWATDSYSALRVFAGHYSDVTAILFHPNSNYIATGSADRSVRLWDCVSGACVRLMTGHKGTVHALNFSADGRFLVSSAADSKVLVWDLANGNLLTSLNMHKSTVYSLSFSREGNVLATGGLDYCVRLWDFMKMIEDVVTEEGGATIPPDVKKISGDGLIIGEFYTKATPIYALHFTRRNILLAAGPFIY</sequence>
<dbReference type="PRINTS" id="PR00320">
    <property type="entry name" value="GPROTEINBRPT"/>
</dbReference>
<dbReference type="OrthoDB" id="10266330at2759"/>
<dbReference type="PROSITE" id="PS50082">
    <property type="entry name" value="WD_REPEATS_2"/>
    <property type="match status" value="5"/>
</dbReference>
<evidence type="ECO:0000256" key="1">
    <source>
        <dbReference type="ARBA" id="ARBA00004123"/>
    </source>
</evidence>
<protein>
    <recommendedName>
        <fullName evidence="8">Transcription initiation factor TFIID subunit 5</fullName>
    </recommendedName>
</protein>
<keyword evidence="7" id="KW-0539">Nucleus</keyword>
<dbReference type="PROSITE" id="PS50294">
    <property type="entry name" value="WD_REPEATS_REGION"/>
    <property type="match status" value="4"/>
</dbReference>
<dbReference type="AlphaFoldDB" id="A0A1D2N7L7"/>
<feature type="repeat" description="WD" evidence="9">
    <location>
        <begin position="669"/>
        <end position="710"/>
    </location>
</feature>
<dbReference type="GO" id="GO:0003743">
    <property type="term" value="F:translation initiation factor activity"/>
    <property type="evidence" value="ECO:0007669"/>
    <property type="project" value="UniProtKB-KW"/>
</dbReference>
<dbReference type="STRING" id="48709.A0A1D2N7L7"/>
<dbReference type="InterPro" id="IPR037264">
    <property type="entry name" value="TFIID_NTD2_sf"/>
</dbReference>
<feature type="region of interest" description="Disordered" evidence="10">
    <location>
        <begin position="1"/>
        <end position="66"/>
    </location>
</feature>
<dbReference type="SMART" id="SM00320">
    <property type="entry name" value="WD40"/>
    <property type="match status" value="6"/>
</dbReference>
<accession>A0A1D2N7L7</accession>
<comment type="subcellular location">
    <subcellularLocation>
        <location evidence="1">Nucleus</location>
    </subcellularLocation>
</comment>
<dbReference type="PANTHER" id="PTHR19879">
    <property type="entry name" value="TRANSCRIPTION INITIATION FACTOR TFIID"/>
    <property type="match status" value="1"/>
</dbReference>
<comment type="similarity">
    <text evidence="2">Belongs to the WD repeat TAF5 family.</text>
</comment>
<feature type="compositionally biased region" description="Basic and acidic residues" evidence="10">
    <location>
        <begin position="452"/>
        <end position="462"/>
    </location>
</feature>
<dbReference type="Proteomes" id="UP000094527">
    <property type="component" value="Unassembled WGS sequence"/>
</dbReference>
<evidence type="ECO:0000256" key="2">
    <source>
        <dbReference type="ARBA" id="ARBA00009435"/>
    </source>
</evidence>
<dbReference type="InterPro" id="IPR015943">
    <property type="entry name" value="WD40/YVTN_repeat-like_dom_sf"/>
</dbReference>
<dbReference type="PROSITE" id="PS50896">
    <property type="entry name" value="LISH"/>
    <property type="match status" value="1"/>
</dbReference>
<dbReference type="Gene3D" id="2.130.10.10">
    <property type="entry name" value="YVTN repeat-like/Quinoprotein amine dehydrogenase"/>
    <property type="match status" value="2"/>
</dbReference>
<evidence type="ECO:0000313" key="12">
    <source>
        <dbReference type="EMBL" id="ODN01254.1"/>
    </source>
</evidence>
<keyword evidence="12" id="KW-0648">Protein biosynthesis</keyword>
<evidence type="ECO:0000256" key="6">
    <source>
        <dbReference type="ARBA" id="ARBA00023163"/>
    </source>
</evidence>
<feature type="compositionally biased region" description="Polar residues" evidence="10">
    <location>
        <begin position="14"/>
        <end position="51"/>
    </location>
</feature>
<dbReference type="CDD" id="cd00200">
    <property type="entry name" value="WD40"/>
    <property type="match status" value="1"/>
</dbReference>
<dbReference type="InterPro" id="IPR007582">
    <property type="entry name" value="TFIID_NTD2"/>
</dbReference>
<name>A0A1D2N7L7_ORCCI</name>
<feature type="repeat" description="WD" evidence="9">
    <location>
        <begin position="753"/>
        <end position="785"/>
    </location>
</feature>
<evidence type="ECO:0000256" key="10">
    <source>
        <dbReference type="SAM" id="MobiDB-lite"/>
    </source>
</evidence>
<feature type="region of interest" description="Disordered" evidence="10">
    <location>
        <begin position="388"/>
        <end position="474"/>
    </location>
</feature>
<evidence type="ECO:0000256" key="7">
    <source>
        <dbReference type="ARBA" id="ARBA00023242"/>
    </source>
</evidence>
<feature type="compositionally biased region" description="Low complexity" evidence="10">
    <location>
        <begin position="111"/>
        <end position="122"/>
    </location>
</feature>
<dbReference type="OMA" id="HNHPVWD"/>
<feature type="repeat" description="WD" evidence="9">
    <location>
        <begin position="584"/>
        <end position="617"/>
    </location>
</feature>
<keyword evidence="3 9" id="KW-0853">WD repeat</keyword>